<comment type="caution">
    <text evidence="1">The sequence shown here is derived from an EMBL/GenBank/DDBJ whole genome shotgun (WGS) entry which is preliminary data.</text>
</comment>
<dbReference type="AlphaFoldDB" id="A0A0F9Y2Z2"/>
<dbReference type="SUPFAM" id="SSF82171">
    <property type="entry name" value="DPP6 N-terminal domain-like"/>
    <property type="match status" value="1"/>
</dbReference>
<evidence type="ECO:0008006" key="2">
    <source>
        <dbReference type="Google" id="ProtNLM"/>
    </source>
</evidence>
<dbReference type="EMBL" id="LAZR01000016">
    <property type="protein sequence ID" value="KKO06197.1"/>
    <property type="molecule type" value="Genomic_DNA"/>
</dbReference>
<accession>A0A0F9Y2Z2</accession>
<gene>
    <name evidence="1" type="ORF">LCGC14_0066150</name>
</gene>
<dbReference type="Gene3D" id="2.120.10.30">
    <property type="entry name" value="TolB, C-terminal domain"/>
    <property type="match status" value="1"/>
</dbReference>
<proteinExistence type="predicted"/>
<protein>
    <recommendedName>
        <fullName evidence="2">Dipeptidylpeptidase IV N-terminal domain-containing protein</fullName>
    </recommendedName>
</protein>
<organism evidence="1">
    <name type="scientific">marine sediment metagenome</name>
    <dbReference type="NCBI Taxonomy" id="412755"/>
    <lineage>
        <taxon>unclassified sequences</taxon>
        <taxon>metagenomes</taxon>
        <taxon>ecological metagenomes</taxon>
    </lineage>
</organism>
<sequence length="297" mass="34275">MNKLKIILLITIGVLSCKNETENAEMQFLTEQIPNNIPLEFKQNLIPKNKLIHKGIFSPDLKEFYYTISDNSFEKFEVLVIKKNNGDWSKPKKAFFNSECNEHGMSFSPDGNSIYFSSTRPTNIEGVFETWHIWKSDKVNGEWKEPIFVDIPNMRERLVSHPIITNSGTLYFHSSNLDYSEMDIYNSKQVDGKFEDAKKTRISMNSIAGKCTPFVSPKEDYLIFASIGNQLDLMISYNDGKGGWINTKKLNNKINNKGQGNPYVTPNNKFLFFTTGEYLEKNWKVNWVNIETEITID</sequence>
<dbReference type="Pfam" id="PF07676">
    <property type="entry name" value="PD40"/>
    <property type="match status" value="1"/>
</dbReference>
<reference evidence="1" key="1">
    <citation type="journal article" date="2015" name="Nature">
        <title>Complex archaea that bridge the gap between prokaryotes and eukaryotes.</title>
        <authorList>
            <person name="Spang A."/>
            <person name="Saw J.H."/>
            <person name="Jorgensen S.L."/>
            <person name="Zaremba-Niedzwiedzka K."/>
            <person name="Martijn J."/>
            <person name="Lind A.E."/>
            <person name="van Eijk R."/>
            <person name="Schleper C."/>
            <person name="Guy L."/>
            <person name="Ettema T.J."/>
        </authorList>
    </citation>
    <scope>NUCLEOTIDE SEQUENCE</scope>
</reference>
<dbReference type="PROSITE" id="PS51257">
    <property type="entry name" value="PROKAR_LIPOPROTEIN"/>
    <property type="match status" value="1"/>
</dbReference>
<evidence type="ECO:0000313" key="1">
    <source>
        <dbReference type="EMBL" id="KKO06197.1"/>
    </source>
</evidence>
<dbReference type="InterPro" id="IPR011042">
    <property type="entry name" value="6-blade_b-propeller_TolB-like"/>
</dbReference>
<dbReference type="InterPro" id="IPR011659">
    <property type="entry name" value="WD40"/>
</dbReference>
<name>A0A0F9Y2Z2_9ZZZZ</name>